<gene>
    <name evidence="1" type="ORF">DBV05_g1677</name>
</gene>
<dbReference type="Proteomes" id="UP000325902">
    <property type="component" value="Unassembled WGS sequence"/>
</dbReference>
<dbReference type="OrthoDB" id="3898638at2759"/>
<evidence type="ECO:0000313" key="1">
    <source>
        <dbReference type="EMBL" id="KAB2579651.1"/>
    </source>
</evidence>
<comment type="caution">
    <text evidence="1">The sequence shown here is derived from an EMBL/GenBank/DDBJ whole genome shotgun (WGS) entry which is preliminary data.</text>
</comment>
<reference evidence="1 2" key="1">
    <citation type="journal article" date="2019" name="Sci. Rep.">
        <title>A multi-omics analysis of the grapevine pathogen Lasiodiplodia theobromae reveals that temperature affects the expression of virulence- and pathogenicity-related genes.</title>
        <authorList>
            <person name="Felix C."/>
            <person name="Meneses R."/>
            <person name="Goncalves M.F.M."/>
            <person name="Tilleman L."/>
            <person name="Duarte A.S."/>
            <person name="Jorrin-Novo J.V."/>
            <person name="Van de Peer Y."/>
            <person name="Deforce D."/>
            <person name="Van Nieuwerburgh F."/>
            <person name="Esteves A.C."/>
            <person name="Alves A."/>
        </authorList>
    </citation>
    <scope>NUCLEOTIDE SEQUENCE [LARGE SCALE GENOMIC DNA]</scope>
    <source>
        <strain evidence="1 2">LA-SOL3</strain>
    </source>
</reference>
<dbReference type="AlphaFoldDB" id="A0A5N5DQN4"/>
<proteinExistence type="predicted"/>
<keyword evidence="2" id="KW-1185">Reference proteome</keyword>
<accession>A0A5N5DQN4</accession>
<evidence type="ECO:0000313" key="2">
    <source>
        <dbReference type="Proteomes" id="UP000325902"/>
    </source>
</evidence>
<sequence>MKMCYRCATTVSKACQAVRPTLQAAPRQQARLIHNTSFRPYKGTPMTVAQAAQHNKAGMAGVGAVTGALLVATGTAKLMKQVEENSMTGGRDRNGVKAYLARKNGQLV</sequence>
<dbReference type="EMBL" id="VCHE01000006">
    <property type="protein sequence ID" value="KAB2579651.1"/>
    <property type="molecule type" value="Genomic_DNA"/>
</dbReference>
<name>A0A5N5DQN4_9PEZI</name>
<organism evidence="1 2">
    <name type="scientific">Lasiodiplodia theobromae</name>
    <dbReference type="NCBI Taxonomy" id="45133"/>
    <lineage>
        <taxon>Eukaryota</taxon>
        <taxon>Fungi</taxon>
        <taxon>Dikarya</taxon>
        <taxon>Ascomycota</taxon>
        <taxon>Pezizomycotina</taxon>
        <taxon>Dothideomycetes</taxon>
        <taxon>Dothideomycetes incertae sedis</taxon>
        <taxon>Botryosphaeriales</taxon>
        <taxon>Botryosphaeriaceae</taxon>
        <taxon>Lasiodiplodia</taxon>
    </lineage>
</organism>
<protein>
    <submittedName>
        <fullName evidence="1">Uncharacterized protein</fullName>
    </submittedName>
</protein>